<comment type="caution">
    <text evidence="1">The sequence shown here is derived from an EMBL/GenBank/DDBJ whole genome shotgun (WGS) entry which is preliminary data.</text>
</comment>
<dbReference type="Proteomes" id="UP000316291">
    <property type="component" value="Unassembled WGS sequence"/>
</dbReference>
<protein>
    <submittedName>
        <fullName evidence="1">Uncharacterized protein</fullName>
    </submittedName>
</protein>
<keyword evidence="2" id="KW-1185">Reference proteome</keyword>
<reference evidence="1 2" key="1">
    <citation type="journal article" date="2015" name="Stand. Genomic Sci.">
        <title>Genomic Encyclopedia of Bacterial and Archaeal Type Strains, Phase III: the genomes of soil and plant-associated and newly described type strains.</title>
        <authorList>
            <person name="Whitman W.B."/>
            <person name="Woyke T."/>
            <person name="Klenk H.P."/>
            <person name="Zhou Y."/>
            <person name="Lilburn T.G."/>
            <person name="Beck B.J."/>
            <person name="De Vos P."/>
            <person name="Vandamme P."/>
            <person name="Eisen J.A."/>
            <person name="Garrity G."/>
            <person name="Hugenholtz P."/>
            <person name="Kyrpides N.C."/>
        </authorList>
    </citation>
    <scope>NUCLEOTIDE SEQUENCE [LARGE SCALE GENOMIC DNA]</scope>
    <source>
        <strain evidence="1 2">CGMCC 1.10948</strain>
    </source>
</reference>
<sequence length="50" mass="5780">MKITLANAEAALDEVQRDADKLRSQELRKAIADYIEMQREALKAVRKKLH</sequence>
<name>A0A562R491_9BRAD</name>
<evidence type="ECO:0000313" key="2">
    <source>
        <dbReference type="Proteomes" id="UP000316291"/>
    </source>
</evidence>
<dbReference type="RefSeq" id="WP_167526364.1">
    <property type="nucleotide sequence ID" value="NZ_CP104172.1"/>
</dbReference>
<dbReference type="AlphaFoldDB" id="A0A562R491"/>
<proteinExistence type="predicted"/>
<evidence type="ECO:0000313" key="1">
    <source>
        <dbReference type="EMBL" id="TWI63875.1"/>
    </source>
</evidence>
<dbReference type="EMBL" id="VLLA01000019">
    <property type="protein sequence ID" value="TWI63875.1"/>
    <property type="molecule type" value="Genomic_DNA"/>
</dbReference>
<organism evidence="1 2">
    <name type="scientific">Bradyrhizobium huanghuaihaiense</name>
    <dbReference type="NCBI Taxonomy" id="990078"/>
    <lineage>
        <taxon>Bacteria</taxon>
        <taxon>Pseudomonadati</taxon>
        <taxon>Pseudomonadota</taxon>
        <taxon>Alphaproteobacteria</taxon>
        <taxon>Hyphomicrobiales</taxon>
        <taxon>Nitrobacteraceae</taxon>
        <taxon>Bradyrhizobium</taxon>
    </lineage>
</organism>
<accession>A0A562R491</accession>
<gene>
    <name evidence="1" type="ORF">IQ16_06185</name>
</gene>